<evidence type="ECO:0000256" key="9">
    <source>
        <dbReference type="ARBA" id="ARBA00023235"/>
    </source>
</evidence>
<dbReference type="AlphaFoldDB" id="A0A5B8RHN4"/>
<name>A0A5B8RHN4_9ZZZZ</name>
<dbReference type="InterPro" id="IPR007694">
    <property type="entry name" value="DNA_helicase_DnaB-like_C"/>
</dbReference>
<evidence type="ECO:0000259" key="12">
    <source>
        <dbReference type="PROSITE" id="PS51199"/>
    </source>
</evidence>
<organism evidence="13">
    <name type="scientific">uncultured organism</name>
    <dbReference type="NCBI Taxonomy" id="155900"/>
    <lineage>
        <taxon>unclassified sequences</taxon>
        <taxon>environmental samples</taxon>
    </lineage>
</organism>
<keyword evidence="7" id="KW-0067">ATP-binding</keyword>
<dbReference type="GO" id="GO:0005524">
    <property type="term" value="F:ATP binding"/>
    <property type="evidence" value="ECO:0007669"/>
    <property type="project" value="UniProtKB-KW"/>
</dbReference>
<keyword evidence="6 13" id="KW-0347">Helicase</keyword>
<keyword evidence="8" id="KW-0238">DNA-binding</keyword>
<evidence type="ECO:0000256" key="4">
    <source>
        <dbReference type="ARBA" id="ARBA00022741"/>
    </source>
</evidence>
<protein>
    <recommendedName>
        <fullName evidence="10">DNA 5'-3' helicase</fullName>
        <ecNumber evidence="10">5.6.2.3</ecNumber>
    </recommendedName>
</protein>
<evidence type="ECO:0000256" key="1">
    <source>
        <dbReference type="ARBA" id="ARBA00008428"/>
    </source>
</evidence>
<dbReference type="PANTHER" id="PTHR30153:SF2">
    <property type="entry name" value="REPLICATIVE DNA HELICASE"/>
    <property type="match status" value="1"/>
</dbReference>
<dbReference type="GO" id="GO:0043139">
    <property type="term" value="F:5'-3' DNA helicase activity"/>
    <property type="evidence" value="ECO:0007669"/>
    <property type="project" value="UniProtKB-EC"/>
</dbReference>
<dbReference type="InterPro" id="IPR027417">
    <property type="entry name" value="P-loop_NTPase"/>
</dbReference>
<dbReference type="Pfam" id="PF00772">
    <property type="entry name" value="DnaB"/>
    <property type="match status" value="1"/>
</dbReference>
<keyword evidence="3" id="KW-0235">DNA replication</keyword>
<proteinExistence type="inferred from homology"/>
<dbReference type="PANTHER" id="PTHR30153">
    <property type="entry name" value="REPLICATIVE DNA HELICASE DNAB"/>
    <property type="match status" value="1"/>
</dbReference>
<dbReference type="EC" id="5.6.2.3" evidence="10"/>
<sequence>MTPVEEAVLGAALFEPSLALETGLAPAQFSDTTAAAIWQAVTGMASRGDPVDAITLIAELGEPYRQIVGRVASASFSVVNIRGYARSVAKDAKRRHLRAFLDGLDTSGDPDEVVSEALSGLLSMGRSEAVREHDMAGLMGELATDLDRRWESSRQGGVIGVPTGFGVLDRHLGGLHPSDLVIVAARPGMGKTAFLLSAAKNAAHQGKRVGIVSAEMAALQLGDRLLSAHSGVPATKLRNGALDDADFSAATAAMSELRDLPIRVMDPDACRPADIVQQAHVWAAKGLDCLWIDYLTRLRPDSPKDSRTREVGEMVFKFKSLAKRLNIPVVVLAQLNRSLEQRPNKRPMLSDLRDSGEVEQEADEVLFLYRDASYNSDADPRAAEILIGKNRHGPAGVSVPMRFIDERMTWLDPDMRYA</sequence>
<evidence type="ECO:0000313" key="13">
    <source>
        <dbReference type="EMBL" id="QEA06445.1"/>
    </source>
</evidence>
<dbReference type="EMBL" id="MN079144">
    <property type="protein sequence ID" value="QEA06445.1"/>
    <property type="molecule type" value="Genomic_DNA"/>
</dbReference>
<gene>
    <name evidence="13" type="primary">dnaC</name>
    <name evidence="13" type="ORF">KBTEX_02783</name>
</gene>
<evidence type="ECO:0000256" key="10">
    <source>
        <dbReference type="ARBA" id="ARBA00044969"/>
    </source>
</evidence>
<dbReference type="Gene3D" id="3.40.50.300">
    <property type="entry name" value="P-loop containing nucleotide triphosphate hydrolases"/>
    <property type="match status" value="1"/>
</dbReference>
<evidence type="ECO:0000256" key="3">
    <source>
        <dbReference type="ARBA" id="ARBA00022705"/>
    </source>
</evidence>
<keyword evidence="5 13" id="KW-0378">Hydrolase</keyword>
<dbReference type="InterPro" id="IPR016136">
    <property type="entry name" value="DNA_helicase_N/primase_C"/>
</dbReference>
<evidence type="ECO:0000256" key="5">
    <source>
        <dbReference type="ARBA" id="ARBA00022801"/>
    </source>
</evidence>
<evidence type="ECO:0000256" key="8">
    <source>
        <dbReference type="ARBA" id="ARBA00023125"/>
    </source>
</evidence>
<accession>A0A5B8RHN4</accession>
<dbReference type="CDD" id="cd00984">
    <property type="entry name" value="DnaB_C"/>
    <property type="match status" value="1"/>
</dbReference>
<feature type="domain" description="SF4 helicase" evidence="12">
    <location>
        <begin position="154"/>
        <end position="417"/>
    </location>
</feature>
<evidence type="ECO:0000256" key="11">
    <source>
        <dbReference type="ARBA" id="ARBA00048954"/>
    </source>
</evidence>
<evidence type="ECO:0000256" key="6">
    <source>
        <dbReference type="ARBA" id="ARBA00022806"/>
    </source>
</evidence>
<dbReference type="InterPro" id="IPR003593">
    <property type="entry name" value="AAA+_ATPase"/>
</dbReference>
<reference evidence="13" key="1">
    <citation type="submission" date="2019-06" db="EMBL/GenBank/DDBJ databases">
        <authorList>
            <person name="Murdoch R.W."/>
            <person name="Fathepure B."/>
        </authorList>
    </citation>
    <scope>NUCLEOTIDE SEQUENCE</scope>
</reference>
<dbReference type="SMART" id="SM00382">
    <property type="entry name" value="AAA"/>
    <property type="match status" value="1"/>
</dbReference>
<evidence type="ECO:0000256" key="7">
    <source>
        <dbReference type="ARBA" id="ARBA00022840"/>
    </source>
</evidence>
<keyword evidence="9" id="KW-0413">Isomerase</keyword>
<keyword evidence="4" id="KW-0547">Nucleotide-binding</keyword>
<dbReference type="GO" id="GO:0003677">
    <property type="term" value="F:DNA binding"/>
    <property type="evidence" value="ECO:0007669"/>
    <property type="project" value="UniProtKB-KW"/>
</dbReference>
<dbReference type="SUPFAM" id="SSF52540">
    <property type="entry name" value="P-loop containing nucleoside triphosphate hydrolases"/>
    <property type="match status" value="1"/>
</dbReference>
<dbReference type="PROSITE" id="PS51199">
    <property type="entry name" value="SF4_HELICASE"/>
    <property type="match status" value="1"/>
</dbReference>
<evidence type="ECO:0000256" key="2">
    <source>
        <dbReference type="ARBA" id="ARBA00022515"/>
    </source>
</evidence>
<dbReference type="Pfam" id="PF03796">
    <property type="entry name" value="DnaB_C"/>
    <property type="match status" value="1"/>
</dbReference>
<dbReference type="InterPro" id="IPR036185">
    <property type="entry name" value="DNA_heli_DnaB-like_N_sf"/>
</dbReference>
<comment type="similarity">
    <text evidence="1">Belongs to the helicase family. DnaB subfamily.</text>
</comment>
<dbReference type="GO" id="GO:0016887">
    <property type="term" value="F:ATP hydrolysis activity"/>
    <property type="evidence" value="ECO:0007669"/>
    <property type="project" value="RHEA"/>
</dbReference>
<comment type="catalytic activity">
    <reaction evidence="11">
        <text>ATP + H2O = ADP + phosphate + H(+)</text>
        <dbReference type="Rhea" id="RHEA:13065"/>
        <dbReference type="ChEBI" id="CHEBI:15377"/>
        <dbReference type="ChEBI" id="CHEBI:15378"/>
        <dbReference type="ChEBI" id="CHEBI:30616"/>
        <dbReference type="ChEBI" id="CHEBI:43474"/>
        <dbReference type="ChEBI" id="CHEBI:456216"/>
        <dbReference type="EC" id="5.6.2.3"/>
    </reaction>
</comment>
<dbReference type="GO" id="GO:0006269">
    <property type="term" value="P:DNA replication, synthesis of primer"/>
    <property type="evidence" value="ECO:0007669"/>
    <property type="project" value="UniProtKB-KW"/>
</dbReference>
<dbReference type="Gene3D" id="1.10.860.10">
    <property type="entry name" value="DNAb Helicase, Chain A"/>
    <property type="match status" value="1"/>
</dbReference>
<dbReference type="SUPFAM" id="SSF48024">
    <property type="entry name" value="N-terminal domain of DnaB helicase"/>
    <property type="match status" value="1"/>
</dbReference>
<keyword evidence="2" id="KW-0639">Primosome</keyword>
<dbReference type="InterPro" id="IPR007693">
    <property type="entry name" value="DNA_helicase_DnaB-like_N"/>
</dbReference>